<keyword evidence="1" id="KW-0812">Transmembrane</keyword>
<organism evidence="2 3">
    <name type="scientific">Pyxicephalus adspersus</name>
    <name type="common">African bullfrog</name>
    <dbReference type="NCBI Taxonomy" id="30357"/>
    <lineage>
        <taxon>Eukaryota</taxon>
        <taxon>Metazoa</taxon>
        <taxon>Chordata</taxon>
        <taxon>Craniata</taxon>
        <taxon>Vertebrata</taxon>
        <taxon>Euteleostomi</taxon>
        <taxon>Amphibia</taxon>
        <taxon>Batrachia</taxon>
        <taxon>Anura</taxon>
        <taxon>Neobatrachia</taxon>
        <taxon>Ranoidea</taxon>
        <taxon>Pyxicephalidae</taxon>
        <taxon>Pyxicephalinae</taxon>
        <taxon>Pyxicephalus</taxon>
    </lineage>
</organism>
<comment type="caution">
    <text evidence="2">The sequence shown here is derived from an EMBL/GenBank/DDBJ whole genome shotgun (WGS) entry which is preliminary data.</text>
</comment>
<evidence type="ECO:0000256" key="1">
    <source>
        <dbReference type="SAM" id="Phobius"/>
    </source>
</evidence>
<keyword evidence="1" id="KW-0472">Membrane</keyword>
<proteinExistence type="predicted"/>
<reference evidence="2" key="1">
    <citation type="thesis" date="2020" institute="ProQuest LLC" country="789 East Eisenhower Parkway, Ann Arbor, MI, USA">
        <title>Comparative Genomics and Chromosome Evolution.</title>
        <authorList>
            <person name="Mudd A.B."/>
        </authorList>
    </citation>
    <scope>NUCLEOTIDE SEQUENCE</scope>
    <source>
        <strain evidence="2">1538</strain>
        <tissue evidence="2">Blood</tissue>
    </source>
</reference>
<sequence>MTRSSIPQEHQVFGSTYNGTLLQRGCKSNSKSSLSKKQNSEAMGLWVFMVVGIAIFWLGCVPWPRLLCGISEFKHDDGTKHETKH</sequence>
<evidence type="ECO:0000313" key="2">
    <source>
        <dbReference type="EMBL" id="DBA21765.1"/>
    </source>
</evidence>
<protein>
    <submittedName>
        <fullName evidence="2">Uncharacterized protein</fullName>
    </submittedName>
</protein>
<dbReference type="EMBL" id="DYDO01000007">
    <property type="protein sequence ID" value="DBA21765.1"/>
    <property type="molecule type" value="Genomic_DNA"/>
</dbReference>
<dbReference type="AlphaFoldDB" id="A0AAV3AEY0"/>
<dbReference type="Proteomes" id="UP001181693">
    <property type="component" value="Unassembled WGS sequence"/>
</dbReference>
<keyword evidence="3" id="KW-1185">Reference proteome</keyword>
<feature type="transmembrane region" description="Helical" evidence="1">
    <location>
        <begin position="43"/>
        <end position="64"/>
    </location>
</feature>
<evidence type="ECO:0000313" key="3">
    <source>
        <dbReference type="Proteomes" id="UP001181693"/>
    </source>
</evidence>
<gene>
    <name evidence="2" type="ORF">GDO54_018364</name>
</gene>
<name>A0AAV3AEY0_PYXAD</name>
<accession>A0AAV3AEY0</accession>
<keyword evidence="1" id="KW-1133">Transmembrane helix</keyword>